<keyword evidence="2" id="KW-0472">Membrane</keyword>
<evidence type="ECO:0000256" key="2">
    <source>
        <dbReference type="SAM" id="Phobius"/>
    </source>
</evidence>
<dbReference type="EMBL" id="ADKM02000080">
    <property type="protein sequence ID" value="EGC03033.1"/>
    <property type="molecule type" value="Genomic_DNA"/>
</dbReference>
<protein>
    <submittedName>
        <fullName evidence="3">Uncharacterized protein</fullName>
    </submittedName>
</protein>
<dbReference type="AlphaFoldDB" id="E9SCG3"/>
<feature type="transmembrane region" description="Helical" evidence="2">
    <location>
        <begin position="21"/>
        <end position="42"/>
    </location>
</feature>
<proteinExistence type="predicted"/>
<comment type="caution">
    <text evidence="3">The sequence shown here is derived from an EMBL/GenBank/DDBJ whole genome shotgun (WGS) entry which is preliminary data.</text>
</comment>
<keyword evidence="2" id="KW-0812">Transmembrane</keyword>
<gene>
    <name evidence="3" type="ORF">CUS_5876</name>
</gene>
<accession>E9SCG3</accession>
<feature type="compositionally biased region" description="Polar residues" evidence="1">
    <location>
        <begin position="53"/>
        <end position="63"/>
    </location>
</feature>
<evidence type="ECO:0000313" key="4">
    <source>
        <dbReference type="Proteomes" id="UP000004259"/>
    </source>
</evidence>
<evidence type="ECO:0000256" key="1">
    <source>
        <dbReference type="SAM" id="MobiDB-lite"/>
    </source>
</evidence>
<keyword evidence="2" id="KW-1133">Transmembrane helix</keyword>
<sequence length="332" mass="36348">MKNELKKIMNDNRNDIAKASRFALGIILGAVILIGVIFYGIAPKTRKKDDTKQNTQSAPAAQKQTQSPPPQTEVPVEEEPLEIPQGHLYRVSTDTGVTDKDGGYIGAATEGELFTSYDALDISEFGMDKQIEVSYLSQTGYIPADDLTEVLTATILPSAGDCLMKDEYSGTYPCSSKESAPITAAALVNSQKLRQWDKADLISAEEVLDAVNDPVKLINDYSGGDLVAERVEDVSEEMLRAQIDSGKRVMLAVRYYEGVADYDYSDYYGITTNTQYVLVCGYDTDDEYGNIFYCCDPFYGQNGRSLTAVSADTLCTSAGLVDSDRKGMIILH</sequence>
<organism evidence="3 4">
    <name type="scientific">Ruminococcus albus 8</name>
    <dbReference type="NCBI Taxonomy" id="246199"/>
    <lineage>
        <taxon>Bacteria</taxon>
        <taxon>Bacillati</taxon>
        <taxon>Bacillota</taxon>
        <taxon>Clostridia</taxon>
        <taxon>Eubacteriales</taxon>
        <taxon>Oscillospiraceae</taxon>
        <taxon>Ruminococcus</taxon>
    </lineage>
</organism>
<dbReference type="Proteomes" id="UP000004259">
    <property type="component" value="Unassembled WGS sequence"/>
</dbReference>
<feature type="region of interest" description="Disordered" evidence="1">
    <location>
        <begin position="48"/>
        <end position="85"/>
    </location>
</feature>
<dbReference type="STRING" id="246199.CUS_5876"/>
<name>E9SCG3_RUMAL</name>
<evidence type="ECO:0000313" key="3">
    <source>
        <dbReference type="EMBL" id="EGC03033.1"/>
    </source>
</evidence>
<keyword evidence="4" id="KW-1185">Reference proteome</keyword>
<dbReference type="Gene3D" id="3.90.70.10">
    <property type="entry name" value="Cysteine proteinases"/>
    <property type="match status" value="1"/>
</dbReference>
<reference evidence="3 4" key="1">
    <citation type="submission" date="2011-02" db="EMBL/GenBank/DDBJ databases">
        <authorList>
            <person name="Nelson K.E."/>
            <person name="Sutton G."/>
            <person name="Torralba M."/>
            <person name="Durkin S."/>
            <person name="Harkins D."/>
            <person name="Montgomery R."/>
            <person name="Ziemer C."/>
            <person name="Klaassens E."/>
            <person name="Ocuiv P."/>
            <person name="Morrison M."/>
        </authorList>
    </citation>
    <scope>NUCLEOTIDE SEQUENCE [LARGE SCALE GENOMIC DNA]</scope>
    <source>
        <strain evidence="3 4">8</strain>
    </source>
</reference>